<protein>
    <submittedName>
        <fullName evidence="2">TIGR03987 family protein</fullName>
    </submittedName>
</protein>
<dbReference type="NCBIfam" id="TIGR03987">
    <property type="entry name" value="HsmA family protein"/>
    <property type="match status" value="1"/>
</dbReference>
<sequence>MSADLILASGAMIIALISYSIGVFGEKFSGTIQLKHLLFFFGGLIFDTTGTTLMNRIAESNGGGEFGIHQITGGAALILMGFHLLWAIWVYLKGDDKAKEKFHKFSLAVWTLWVISFILGMLVGMGIIG</sequence>
<dbReference type="RefSeq" id="WP_166007760.1">
    <property type="nucleotide sequence ID" value="NZ_CP049886.1"/>
</dbReference>
<evidence type="ECO:0000256" key="1">
    <source>
        <dbReference type="SAM" id="Phobius"/>
    </source>
</evidence>
<dbReference type="Proteomes" id="UP000500890">
    <property type="component" value="Chromosome"/>
</dbReference>
<dbReference type="AlphaFoldDB" id="A0A6G8AMR4"/>
<name>A0A6G8AMR4_9ENTE</name>
<reference evidence="2 3" key="1">
    <citation type="submission" date="2020-03" db="EMBL/GenBank/DDBJ databases">
        <title>Vagococcus sp. nov., isolated from beetles.</title>
        <authorList>
            <person name="Hyun D.-W."/>
            <person name="Bae J.-W."/>
        </authorList>
    </citation>
    <scope>NUCLEOTIDE SEQUENCE [LARGE SCALE GENOMIC DNA]</scope>
    <source>
        <strain evidence="2 3">HDW17A</strain>
    </source>
</reference>
<proteinExistence type="predicted"/>
<evidence type="ECO:0000313" key="2">
    <source>
        <dbReference type="EMBL" id="QIL46371.1"/>
    </source>
</evidence>
<evidence type="ECO:0000313" key="3">
    <source>
        <dbReference type="Proteomes" id="UP000500890"/>
    </source>
</evidence>
<accession>A0A6G8AMR4</accession>
<keyword evidence="1" id="KW-1133">Transmembrane helix</keyword>
<dbReference type="InterPro" id="IPR023813">
    <property type="entry name" value="HsmA-like"/>
</dbReference>
<dbReference type="KEGG" id="vah:G7081_04470"/>
<keyword evidence="1" id="KW-0472">Membrane</keyword>
<feature type="transmembrane region" description="Helical" evidence="1">
    <location>
        <begin position="6"/>
        <end position="25"/>
    </location>
</feature>
<organism evidence="2 3">
    <name type="scientific">Vagococcus coleopterorum</name>
    <dbReference type="NCBI Taxonomy" id="2714946"/>
    <lineage>
        <taxon>Bacteria</taxon>
        <taxon>Bacillati</taxon>
        <taxon>Bacillota</taxon>
        <taxon>Bacilli</taxon>
        <taxon>Lactobacillales</taxon>
        <taxon>Enterococcaceae</taxon>
        <taxon>Vagococcus</taxon>
    </lineage>
</organism>
<keyword evidence="1" id="KW-0812">Transmembrane</keyword>
<feature type="transmembrane region" description="Helical" evidence="1">
    <location>
        <begin position="104"/>
        <end position="128"/>
    </location>
</feature>
<feature type="transmembrane region" description="Helical" evidence="1">
    <location>
        <begin position="37"/>
        <end position="58"/>
    </location>
</feature>
<gene>
    <name evidence="2" type="ORF">G7081_04470</name>
</gene>
<dbReference type="EMBL" id="CP049886">
    <property type="protein sequence ID" value="QIL46371.1"/>
    <property type="molecule type" value="Genomic_DNA"/>
</dbReference>
<keyword evidence="3" id="KW-1185">Reference proteome</keyword>
<feature type="transmembrane region" description="Helical" evidence="1">
    <location>
        <begin position="70"/>
        <end position="92"/>
    </location>
</feature>